<evidence type="ECO:0000313" key="8">
    <source>
        <dbReference type="EMBL" id="KAF9578155.1"/>
    </source>
</evidence>
<evidence type="ECO:0000259" key="7">
    <source>
        <dbReference type="Pfam" id="PF03168"/>
    </source>
</evidence>
<accession>A0A9P6KAZ7</accession>
<evidence type="ECO:0000256" key="1">
    <source>
        <dbReference type="ARBA" id="ARBA00004167"/>
    </source>
</evidence>
<keyword evidence="4 6" id="KW-0472">Membrane</keyword>
<dbReference type="EMBL" id="JAABOA010003950">
    <property type="protein sequence ID" value="KAF9578155.1"/>
    <property type="molecule type" value="Genomic_DNA"/>
</dbReference>
<dbReference type="GO" id="GO:0098542">
    <property type="term" value="P:defense response to other organism"/>
    <property type="evidence" value="ECO:0007669"/>
    <property type="project" value="InterPro"/>
</dbReference>
<dbReference type="InterPro" id="IPR044839">
    <property type="entry name" value="NDR1-like"/>
</dbReference>
<dbReference type="Gene3D" id="2.60.40.1820">
    <property type="match status" value="1"/>
</dbReference>
<keyword evidence="9" id="KW-1185">Reference proteome</keyword>
<dbReference type="AlphaFoldDB" id="A0A9P6KAZ7"/>
<reference evidence="8" key="1">
    <citation type="journal article" date="2020" name="Fungal Divers.">
        <title>Resolving the Mortierellaceae phylogeny through synthesis of multi-gene phylogenetics and phylogenomics.</title>
        <authorList>
            <person name="Vandepol N."/>
            <person name="Liber J."/>
            <person name="Desiro A."/>
            <person name="Na H."/>
            <person name="Kennedy M."/>
            <person name="Barry K."/>
            <person name="Grigoriev I.V."/>
            <person name="Miller A.N."/>
            <person name="O'Donnell K."/>
            <person name="Stajich J.E."/>
            <person name="Bonito G."/>
        </authorList>
    </citation>
    <scope>NUCLEOTIDE SEQUENCE</scope>
    <source>
        <strain evidence="8">KOD1015</strain>
    </source>
</reference>
<feature type="compositionally biased region" description="Basic and acidic residues" evidence="5">
    <location>
        <begin position="83"/>
        <end position="97"/>
    </location>
</feature>
<dbReference type="GO" id="GO:0016020">
    <property type="term" value="C:membrane"/>
    <property type="evidence" value="ECO:0007669"/>
    <property type="project" value="UniProtKB-SubCell"/>
</dbReference>
<dbReference type="OrthoDB" id="20273at2759"/>
<feature type="domain" description="Late embryogenesis abundant protein LEA-2 subgroup" evidence="7">
    <location>
        <begin position="286"/>
        <end position="380"/>
    </location>
</feature>
<evidence type="ECO:0000256" key="6">
    <source>
        <dbReference type="SAM" id="Phobius"/>
    </source>
</evidence>
<evidence type="ECO:0000313" key="9">
    <source>
        <dbReference type="Proteomes" id="UP000780801"/>
    </source>
</evidence>
<evidence type="ECO:0000256" key="5">
    <source>
        <dbReference type="SAM" id="MobiDB-lite"/>
    </source>
</evidence>
<keyword evidence="2 6" id="KW-0812">Transmembrane</keyword>
<dbReference type="Pfam" id="PF03168">
    <property type="entry name" value="LEA_2"/>
    <property type="match status" value="1"/>
</dbReference>
<evidence type="ECO:0000256" key="4">
    <source>
        <dbReference type="ARBA" id="ARBA00023136"/>
    </source>
</evidence>
<feature type="region of interest" description="Disordered" evidence="5">
    <location>
        <begin position="168"/>
        <end position="204"/>
    </location>
</feature>
<evidence type="ECO:0000256" key="3">
    <source>
        <dbReference type="ARBA" id="ARBA00022989"/>
    </source>
</evidence>
<dbReference type="Proteomes" id="UP000780801">
    <property type="component" value="Unassembled WGS sequence"/>
</dbReference>
<gene>
    <name evidence="8" type="ORF">BGW38_006198</name>
</gene>
<evidence type="ECO:0000256" key="2">
    <source>
        <dbReference type="ARBA" id="ARBA00022692"/>
    </source>
</evidence>
<dbReference type="InterPro" id="IPR004864">
    <property type="entry name" value="LEA_2"/>
</dbReference>
<name>A0A9P6KAZ7_9FUNG</name>
<dbReference type="SUPFAM" id="SSF117070">
    <property type="entry name" value="LEA14-like"/>
    <property type="match status" value="1"/>
</dbReference>
<feature type="compositionally biased region" description="Polar residues" evidence="5">
    <location>
        <begin position="48"/>
        <end position="64"/>
    </location>
</feature>
<protein>
    <recommendedName>
        <fullName evidence="7">Late embryogenesis abundant protein LEA-2 subgroup domain-containing protein</fullName>
    </recommendedName>
</protein>
<feature type="transmembrane region" description="Helical" evidence="6">
    <location>
        <begin position="228"/>
        <end position="253"/>
    </location>
</feature>
<dbReference type="PANTHER" id="PTHR31234:SF2">
    <property type="entry name" value="OS05G0199100 PROTEIN"/>
    <property type="match status" value="1"/>
</dbReference>
<sequence length="422" mass="45990">MAYYNNNDTSTGNYVPSTSYAPKTGQNTYVNSQTTYINSPFDDDAGYSKNNSQLEKDSFNSSPYNPDFQPPYPNSPRSNGYSTHEHALSPSLSEKKTAGTGDMYQMQNLSPSSGPVSPKDAAYSSPYNPYLNNNNHTNGQAPANGYGYNTQSNYHNTREDYEEPHYYNGYDDDRPSLSNDTAPMRPRADLESSNGGLTRSKSGVSRVKYTKEKSRCLPCFPCIRSTCGRVTCCICLLLLLAIIALVIVVFTVFKLPTVNYQGMQSEPVFSINNGDTTFGVNLVANIEVKNPNPLGFNFESITATAYYPGYPPSIGGGNVTKVEFPAHSTKVINFPIQASYNRKDDPGMTVIQDILTRCGLTGPTTTGLTINYDLKLTVRIIGINISPTIKNQHVNLACPADIGQLANNIPGGIAGLLGGKRK</sequence>
<comment type="subcellular location">
    <subcellularLocation>
        <location evidence="1">Membrane</location>
        <topology evidence="1">Single-pass membrane protein</topology>
    </subcellularLocation>
</comment>
<feature type="region of interest" description="Disordered" evidence="5">
    <location>
        <begin position="1"/>
        <end position="98"/>
    </location>
</feature>
<proteinExistence type="predicted"/>
<dbReference type="PANTHER" id="PTHR31234">
    <property type="entry name" value="LATE EMBRYOGENESIS ABUNDANT (LEA) HYDROXYPROLINE-RICH GLYCOPROTEIN FAMILY"/>
    <property type="match status" value="1"/>
</dbReference>
<keyword evidence="3 6" id="KW-1133">Transmembrane helix</keyword>
<comment type="caution">
    <text evidence="8">The sequence shown here is derived from an EMBL/GenBank/DDBJ whole genome shotgun (WGS) entry which is preliminary data.</text>
</comment>
<feature type="compositionally biased region" description="Polar residues" evidence="5">
    <location>
        <begin position="1"/>
        <end position="38"/>
    </location>
</feature>
<feature type="compositionally biased region" description="Polar residues" evidence="5">
    <location>
        <begin position="191"/>
        <end position="203"/>
    </location>
</feature>
<organism evidence="8 9">
    <name type="scientific">Lunasporangiospora selenospora</name>
    <dbReference type="NCBI Taxonomy" id="979761"/>
    <lineage>
        <taxon>Eukaryota</taxon>
        <taxon>Fungi</taxon>
        <taxon>Fungi incertae sedis</taxon>
        <taxon>Mucoromycota</taxon>
        <taxon>Mortierellomycotina</taxon>
        <taxon>Mortierellomycetes</taxon>
        <taxon>Mortierellales</taxon>
        <taxon>Mortierellaceae</taxon>
        <taxon>Lunasporangiospora</taxon>
    </lineage>
</organism>